<organism evidence="5 6">
    <name type="scientific">Aquimonas voraii</name>
    <dbReference type="NCBI Taxonomy" id="265719"/>
    <lineage>
        <taxon>Bacteria</taxon>
        <taxon>Pseudomonadati</taxon>
        <taxon>Pseudomonadota</taxon>
        <taxon>Gammaproteobacteria</taxon>
        <taxon>Lysobacterales</taxon>
        <taxon>Lysobacteraceae</taxon>
        <taxon>Aquimonas</taxon>
    </lineage>
</organism>
<dbReference type="Proteomes" id="UP000199603">
    <property type="component" value="Unassembled WGS sequence"/>
</dbReference>
<dbReference type="Pfam" id="PF03960">
    <property type="entry name" value="ArsC"/>
    <property type="match status" value="1"/>
</dbReference>
<dbReference type="EC" id="1.20.4.1" evidence="4"/>
<dbReference type="NCBIfam" id="TIGR00014">
    <property type="entry name" value="arsC"/>
    <property type="match status" value="1"/>
</dbReference>
<evidence type="ECO:0000256" key="3">
    <source>
        <dbReference type="PROSITE-ProRule" id="PRU01282"/>
    </source>
</evidence>
<keyword evidence="2 4" id="KW-0560">Oxidoreductase</keyword>
<dbReference type="GO" id="GO:0008794">
    <property type="term" value="F:arsenate reductase (glutaredoxin) activity"/>
    <property type="evidence" value="ECO:0007669"/>
    <property type="project" value="UniProtKB-UniRule"/>
</dbReference>
<dbReference type="InterPro" id="IPR006660">
    <property type="entry name" value="Arsenate_reductase-like"/>
</dbReference>
<dbReference type="PANTHER" id="PTHR30041">
    <property type="entry name" value="ARSENATE REDUCTASE"/>
    <property type="match status" value="1"/>
</dbReference>
<evidence type="ECO:0000256" key="4">
    <source>
        <dbReference type="RuleBase" id="RU362029"/>
    </source>
</evidence>
<dbReference type="CDD" id="cd03034">
    <property type="entry name" value="ArsC_ArsC"/>
    <property type="match status" value="1"/>
</dbReference>
<dbReference type="InterPro" id="IPR036249">
    <property type="entry name" value="Thioredoxin-like_sf"/>
</dbReference>
<evidence type="ECO:0000313" key="5">
    <source>
        <dbReference type="EMBL" id="SDD34729.1"/>
    </source>
</evidence>
<comment type="catalytic activity">
    <reaction evidence="4">
        <text>[glutaredoxin]-dithiol + arsenate + glutathione + H(+) = glutathionyl-S-S-[glutaredoxin] + arsenite + H2O</text>
        <dbReference type="Rhea" id="RHEA:22016"/>
        <dbReference type="Rhea" id="RHEA-COMP:10729"/>
        <dbReference type="Rhea" id="RHEA-COMP:17668"/>
        <dbReference type="ChEBI" id="CHEBI:15377"/>
        <dbReference type="ChEBI" id="CHEBI:15378"/>
        <dbReference type="ChEBI" id="CHEBI:29242"/>
        <dbReference type="ChEBI" id="CHEBI:29950"/>
        <dbReference type="ChEBI" id="CHEBI:48597"/>
        <dbReference type="ChEBI" id="CHEBI:57925"/>
        <dbReference type="ChEBI" id="CHEBI:146199"/>
        <dbReference type="EC" id="1.20.4.1"/>
    </reaction>
</comment>
<dbReference type="AlphaFoldDB" id="A0A1G6U056"/>
<dbReference type="PANTHER" id="PTHR30041:SF4">
    <property type="entry name" value="ARSENATE REDUCTASE"/>
    <property type="match status" value="1"/>
</dbReference>
<comment type="similarity">
    <text evidence="1 3 4">Belongs to the ArsC family.</text>
</comment>
<name>A0A1G6U056_9GAMM</name>
<keyword evidence="6" id="KW-1185">Reference proteome</keyword>
<dbReference type="RefSeq" id="WP_091239702.1">
    <property type="nucleotide sequence ID" value="NZ_FNAG01000002.1"/>
</dbReference>
<protein>
    <recommendedName>
        <fullName evidence="4">Arsenate reductase</fullName>
        <ecNumber evidence="4">1.20.4.1</ecNumber>
    </recommendedName>
</protein>
<dbReference type="SUPFAM" id="SSF52833">
    <property type="entry name" value="Thioredoxin-like"/>
    <property type="match status" value="1"/>
</dbReference>
<dbReference type="InterPro" id="IPR006659">
    <property type="entry name" value="Arsenate_reductase"/>
</dbReference>
<accession>A0A1G6U056</accession>
<evidence type="ECO:0000313" key="6">
    <source>
        <dbReference type="Proteomes" id="UP000199603"/>
    </source>
</evidence>
<dbReference type="EMBL" id="FNAG01000002">
    <property type="protein sequence ID" value="SDD34729.1"/>
    <property type="molecule type" value="Genomic_DNA"/>
</dbReference>
<dbReference type="PROSITE" id="PS51353">
    <property type="entry name" value="ARSC"/>
    <property type="match status" value="1"/>
</dbReference>
<dbReference type="Gene3D" id="3.40.30.10">
    <property type="entry name" value="Glutaredoxin"/>
    <property type="match status" value="1"/>
</dbReference>
<gene>
    <name evidence="5" type="ORF">SAMN04488509_10298</name>
</gene>
<reference evidence="5 6" key="1">
    <citation type="submission" date="2016-10" db="EMBL/GenBank/DDBJ databases">
        <authorList>
            <person name="de Groot N.N."/>
        </authorList>
    </citation>
    <scope>NUCLEOTIDE SEQUENCE [LARGE SCALE GENOMIC DNA]</scope>
    <source>
        <strain evidence="5 6">DSM 16957</strain>
    </source>
</reference>
<sequence>MLLIHNPRCSKSREALALLKERGVAVEVREYLQAPLSASELEHLLIQLDLPPQAVIRFKDELAKSLGLAAGDARSRAAWIALLAEHPALLERPIAVRDGRALVARPPERVLELLD</sequence>
<dbReference type="OrthoDB" id="9790554at2"/>
<evidence type="ECO:0000256" key="2">
    <source>
        <dbReference type="ARBA" id="ARBA00023002"/>
    </source>
</evidence>
<proteinExistence type="inferred from homology"/>
<evidence type="ECO:0000256" key="1">
    <source>
        <dbReference type="ARBA" id="ARBA00007198"/>
    </source>
</evidence>
<dbReference type="STRING" id="265719.SAMN04488509_10298"/>